<accession>A0A9W8MSG6</accession>
<feature type="region of interest" description="Disordered" evidence="1">
    <location>
        <begin position="89"/>
        <end position="111"/>
    </location>
</feature>
<keyword evidence="2" id="KW-0732">Signal</keyword>
<reference evidence="3" key="1">
    <citation type="submission" date="2022-07" db="EMBL/GenBank/DDBJ databases">
        <title>Genome Sequence of Agrocybe chaxingu.</title>
        <authorList>
            <person name="Buettner E."/>
        </authorList>
    </citation>
    <scope>NUCLEOTIDE SEQUENCE</scope>
    <source>
        <strain evidence="3">MP-N11</strain>
    </source>
</reference>
<feature type="compositionally biased region" description="Basic residues" evidence="1">
    <location>
        <begin position="92"/>
        <end position="101"/>
    </location>
</feature>
<gene>
    <name evidence="3" type="ORF">NLJ89_g10600</name>
</gene>
<evidence type="ECO:0000313" key="4">
    <source>
        <dbReference type="Proteomes" id="UP001148786"/>
    </source>
</evidence>
<protein>
    <submittedName>
        <fullName evidence="3">Uncharacterized protein</fullName>
    </submittedName>
</protein>
<dbReference type="EMBL" id="JANKHO010002012">
    <property type="protein sequence ID" value="KAJ3495606.1"/>
    <property type="molecule type" value="Genomic_DNA"/>
</dbReference>
<name>A0A9W8MSG6_9AGAR</name>
<dbReference type="Proteomes" id="UP001148786">
    <property type="component" value="Unassembled WGS sequence"/>
</dbReference>
<feature type="signal peptide" evidence="2">
    <location>
        <begin position="1"/>
        <end position="27"/>
    </location>
</feature>
<dbReference type="OrthoDB" id="3362371at2759"/>
<evidence type="ECO:0000313" key="3">
    <source>
        <dbReference type="EMBL" id="KAJ3495606.1"/>
    </source>
</evidence>
<feature type="chain" id="PRO_5040791473" evidence="2">
    <location>
        <begin position="28"/>
        <end position="248"/>
    </location>
</feature>
<sequence length="248" mass="26902">MLAFDARFTLLAALSTLAIQSFSPISAASAAAIARAPSPDAGSPPSQNFLPYRRLSTHEVRTARSFHTFSPFSRIADVLFAYATQSQDASRRKSHARRRTNKPIVIPNDHGSNYVVSHRRAATPQWGVKSQSNNTGIPGTVAVMTSRSDSPGGQSIASLFLTNMNGTYILNASDTNKTQLYLVDASSSTSTNSSTDRQNSTKVVKMCIPFSDLKWFCATYNPNPPKAEPLTMEESFDPASVTASQLFE</sequence>
<evidence type="ECO:0000256" key="1">
    <source>
        <dbReference type="SAM" id="MobiDB-lite"/>
    </source>
</evidence>
<evidence type="ECO:0000256" key="2">
    <source>
        <dbReference type="SAM" id="SignalP"/>
    </source>
</evidence>
<organism evidence="3 4">
    <name type="scientific">Agrocybe chaxingu</name>
    <dbReference type="NCBI Taxonomy" id="84603"/>
    <lineage>
        <taxon>Eukaryota</taxon>
        <taxon>Fungi</taxon>
        <taxon>Dikarya</taxon>
        <taxon>Basidiomycota</taxon>
        <taxon>Agaricomycotina</taxon>
        <taxon>Agaricomycetes</taxon>
        <taxon>Agaricomycetidae</taxon>
        <taxon>Agaricales</taxon>
        <taxon>Agaricineae</taxon>
        <taxon>Strophariaceae</taxon>
        <taxon>Agrocybe</taxon>
    </lineage>
</organism>
<keyword evidence="4" id="KW-1185">Reference proteome</keyword>
<comment type="caution">
    <text evidence="3">The sequence shown here is derived from an EMBL/GenBank/DDBJ whole genome shotgun (WGS) entry which is preliminary data.</text>
</comment>
<dbReference type="AlphaFoldDB" id="A0A9W8MSG6"/>
<proteinExistence type="predicted"/>